<protein>
    <submittedName>
        <fullName evidence="6">DEAD/DEAH box helicase</fullName>
    </submittedName>
</protein>
<evidence type="ECO:0000259" key="3">
    <source>
        <dbReference type="PROSITE" id="PS50966"/>
    </source>
</evidence>
<dbReference type="Pfam" id="PF00176">
    <property type="entry name" value="SNF2-rel_dom"/>
    <property type="match status" value="1"/>
</dbReference>
<proteinExistence type="predicted"/>
<feature type="domain" description="SWIM-type" evidence="3">
    <location>
        <begin position="73"/>
        <end position="100"/>
    </location>
</feature>
<dbReference type="EMBL" id="BAAAHE010000044">
    <property type="protein sequence ID" value="GAA0633092.1"/>
    <property type="molecule type" value="Genomic_DNA"/>
</dbReference>
<keyword evidence="6" id="KW-0347">Helicase</keyword>
<dbReference type="PROSITE" id="PS50966">
    <property type="entry name" value="ZF_SWIM"/>
    <property type="match status" value="1"/>
</dbReference>
<keyword evidence="2" id="KW-0479">Metal-binding</keyword>
<dbReference type="Gene3D" id="3.40.50.10810">
    <property type="entry name" value="Tandem AAA-ATPase domain"/>
    <property type="match status" value="1"/>
</dbReference>
<dbReference type="Proteomes" id="UP001500957">
    <property type="component" value="Unassembled WGS sequence"/>
</dbReference>
<keyword evidence="7" id="KW-1185">Reference proteome</keyword>
<dbReference type="InterPro" id="IPR014001">
    <property type="entry name" value="Helicase_ATP-bd"/>
</dbReference>
<comment type="caution">
    <text evidence="6">The sequence shown here is derived from an EMBL/GenBank/DDBJ whole genome shotgun (WGS) entry which is preliminary data.</text>
</comment>
<organism evidence="6 7">
    <name type="scientific">Sporichthya brevicatena</name>
    <dbReference type="NCBI Taxonomy" id="171442"/>
    <lineage>
        <taxon>Bacteria</taxon>
        <taxon>Bacillati</taxon>
        <taxon>Actinomycetota</taxon>
        <taxon>Actinomycetes</taxon>
        <taxon>Sporichthyales</taxon>
        <taxon>Sporichthyaceae</taxon>
        <taxon>Sporichthya</taxon>
    </lineage>
</organism>
<dbReference type="PANTHER" id="PTHR10799">
    <property type="entry name" value="SNF2/RAD54 HELICASE FAMILY"/>
    <property type="match status" value="1"/>
</dbReference>
<accession>A0ABN1H8I9</accession>
<feature type="domain" description="Helicase C-terminal" evidence="5">
    <location>
        <begin position="950"/>
        <end position="1116"/>
    </location>
</feature>
<dbReference type="SMART" id="SM00487">
    <property type="entry name" value="DEXDc"/>
    <property type="match status" value="1"/>
</dbReference>
<reference evidence="6 7" key="1">
    <citation type="journal article" date="2019" name="Int. J. Syst. Evol. Microbiol.">
        <title>The Global Catalogue of Microorganisms (GCM) 10K type strain sequencing project: providing services to taxonomists for standard genome sequencing and annotation.</title>
        <authorList>
            <consortium name="The Broad Institute Genomics Platform"/>
            <consortium name="The Broad Institute Genome Sequencing Center for Infectious Disease"/>
            <person name="Wu L."/>
            <person name="Ma J."/>
        </authorList>
    </citation>
    <scope>NUCLEOTIDE SEQUENCE [LARGE SCALE GENOMIC DNA]</scope>
    <source>
        <strain evidence="6 7">JCM 10671</strain>
    </source>
</reference>
<dbReference type="SMART" id="SM00490">
    <property type="entry name" value="HELICc"/>
    <property type="match status" value="1"/>
</dbReference>
<dbReference type="CDD" id="cd18793">
    <property type="entry name" value="SF2_C_SNF"/>
    <property type="match status" value="1"/>
</dbReference>
<dbReference type="SUPFAM" id="SSF52540">
    <property type="entry name" value="P-loop containing nucleoside triphosphate hydrolases"/>
    <property type="match status" value="2"/>
</dbReference>
<evidence type="ECO:0000313" key="6">
    <source>
        <dbReference type="EMBL" id="GAA0633092.1"/>
    </source>
</evidence>
<evidence type="ECO:0000259" key="5">
    <source>
        <dbReference type="PROSITE" id="PS51194"/>
    </source>
</evidence>
<sequence length="1116" mass="122258">MPAALFTLDVASLRAVVGMATFQRGVEYADRGAVEQLTWSKAARVVLGSVAGGSTTPYVTTLHVYPSDSGSGAYVFVRGECSCPVHYNCKHAAALALVAGGHAAPPPAKPTPPKEPTWEDRWRSALDPAAPFPVKVEPRTLAIELTLKRRLPTRWGGGDAMASEPVELWARIVREGKKGWVAGELSWGRLGSLASRTAYPEDQVRVLHDLHALYRARTGAGYAEHLRYGDERSIELSAVTSSALLPLLRQAVRAGLRLIHPDLGDLPPIETADLCLDVTAASADADAETGLEVTPVLRTGTGFGELTPIAFLGSGSGALVRSREDEDRLPGNPADWPIRLVELSSPAALPLRRMVFAVEPLAVPAAHRDRFTDEYLPQLRRIAEVVSSDGSFTVPEVSPPELVLRADFGDDHALALSWHWSYRVGDEERRLTVNSPEGAAFRDPQAEAALMSGLAPGLSAYGLGRPDGPGVDSPLELSGVDTMHFATEWLPRLTERDDLRVEVGGTPVEYREAGDSLRIAVSTAALDNDGDWYDLGVSVTVDGETVPFLQLFVALAQGRSHLLLPGGAYFSLEKPELIALRALIDEARRLADAPPGQLRISRYQTGLWEELAGLGDVSHQTPAWQEHVQALRRLDAIGSTPVPAGVHADLRHYQVEGFEWLAFLWEHRLGGILADDMGLGKTLQSLALIAHARTTEPDAPPFLIVAPTSVVSNWAAEAARFTPGLRVETVTETAARSRRSKSAPLHEKAARADVVVTSYALLRIDAASYLERPWAGLLLDEAQFVKNRKAQVHRVARHIDAPFKLAITGTPLENSVMELWALLSVAAPGLFPNPEAFKEIYAVPIERNGDSDLLARLRRRIRPLVKRRTKEEVAPELPPKQEQVLSVQLDPKHRKIYDLTLQRERQKVLKLLDDLDGNRFEILRSLTLLRQLSLHPGLTDDEHLAVPNAKLDSLLEHVQSVEGTGHRTLVFSQFTRLLDLIEARLDAEGVEHVRLDGTTRRRAEVIERFKSGSASVFLISLKAGGFGLNLTEADYCFLMDPWWNPAAELQAVDRTHRIGQTRTVHVYRLIAANTIEERVLDLQARKAKLFARVVDGGEGEGFGRALSAEDIRGLFT</sequence>
<dbReference type="InterPro" id="IPR038718">
    <property type="entry name" value="SNF2-like_sf"/>
</dbReference>
<evidence type="ECO:0000313" key="7">
    <source>
        <dbReference type="Proteomes" id="UP001500957"/>
    </source>
</evidence>
<dbReference type="InterPro" id="IPR027417">
    <property type="entry name" value="P-loop_NTPase"/>
</dbReference>
<dbReference type="Gene3D" id="3.40.50.300">
    <property type="entry name" value="P-loop containing nucleotide triphosphate hydrolases"/>
    <property type="match status" value="1"/>
</dbReference>
<feature type="domain" description="Helicase ATP-binding" evidence="4">
    <location>
        <begin position="662"/>
        <end position="829"/>
    </location>
</feature>
<keyword evidence="1" id="KW-0378">Hydrolase</keyword>
<dbReference type="RefSeq" id="WP_344608303.1">
    <property type="nucleotide sequence ID" value="NZ_BAAAHE010000044.1"/>
</dbReference>
<name>A0ABN1H8I9_9ACTN</name>
<evidence type="ECO:0000256" key="1">
    <source>
        <dbReference type="ARBA" id="ARBA00022801"/>
    </source>
</evidence>
<keyword evidence="2" id="KW-0862">Zinc</keyword>
<dbReference type="Pfam" id="PF00271">
    <property type="entry name" value="Helicase_C"/>
    <property type="match status" value="1"/>
</dbReference>
<dbReference type="InterPro" id="IPR001650">
    <property type="entry name" value="Helicase_C-like"/>
</dbReference>
<dbReference type="PROSITE" id="PS51192">
    <property type="entry name" value="HELICASE_ATP_BIND_1"/>
    <property type="match status" value="1"/>
</dbReference>
<keyword evidence="6" id="KW-0067">ATP-binding</keyword>
<dbReference type="InterPro" id="IPR000330">
    <property type="entry name" value="SNF2_N"/>
</dbReference>
<dbReference type="InterPro" id="IPR007527">
    <property type="entry name" value="Znf_SWIM"/>
</dbReference>
<dbReference type="InterPro" id="IPR049730">
    <property type="entry name" value="SNF2/RAD54-like_C"/>
</dbReference>
<keyword evidence="2" id="KW-0863">Zinc-finger</keyword>
<dbReference type="GO" id="GO:0004386">
    <property type="term" value="F:helicase activity"/>
    <property type="evidence" value="ECO:0007669"/>
    <property type="project" value="UniProtKB-KW"/>
</dbReference>
<dbReference type="PROSITE" id="PS51194">
    <property type="entry name" value="HELICASE_CTER"/>
    <property type="match status" value="1"/>
</dbReference>
<evidence type="ECO:0000259" key="4">
    <source>
        <dbReference type="PROSITE" id="PS51192"/>
    </source>
</evidence>
<evidence type="ECO:0000256" key="2">
    <source>
        <dbReference type="PROSITE-ProRule" id="PRU00325"/>
    </source>
</evidence>
<dbReference type="Pfam" id="PF04434">
    <property type="entry name" value="SWIM"/>
    <property type="match status" value="1"/>
</dbReference>
<gene>
    <name evidence="6" type="ORF">GCM10009547_41270</name>
</gene>
<keyword evidence="6" id="KW-0547">Nucleotide-binding</keyword>